<dbReference type="InterPro" id="IPR027901">
    <property type="entry name" value="CFAP90"/>
</dbReference>
<protein>
    <submittedName>
        <fullName evidence="1">Uncharacterized protein</fullName>
    </submittedName>
</protein>
<dbReference type="AlphaFoldDB" id="A0AAD8GE33"/>
<dbReference type="PANTHER" id="PTHR34444:SF1">
    <property type="entry name" value="CILIA- AND FLAGELLA-ASSOCIATED PROTEIN 90"/>
    <property type="match status" value="1"/>
</dbReference>
<name>A0AAD8GE33_ACIOX</name>
<reference evidence="1" key="1">
    <citation type="submission" date="2022-02" db="EMBL/GenBank/DDBJ databases">
        <title>Atlantic sturgeon de novo genome assembly.</title>
        <authorList>
            <person name="Stock M."/>
            <person name="Klopp C."/>
            <person name="Guiguen Y."/>
            <person name="Cabau C."/>
            <person name="Parinello H."/>
            <person name="Santidrian Yebra-Pimentel E."/>
            <person name="Kuhl H."/>
            <person name="Dirks R.P."/>
            <person name="Guessner J."/>
            <person name="Wuertz S."/>
            <person name="Du K."/>
            <person name="Schartl M."/>
        </authorList>
    </citation>
    <scope>NUCLEOTIDE SEQUENCE</scope>
    <source>
        <strain evidence="1">STURGEONOMICS-FGT-2020</strain>
        <tissue evidence="1">Whole blood</tissue>
    </source>
</reference>
<sequence length="139" mass="15709">MKMATTLKNGTLPVSSLSAFSYIPPKRSDPKELTYFNSKTKDEDILTYDCLFKRPDGYNQKLHRDDREHAKSRGLNLNNEEIARPVPVLSSSEYGRHLSNAVDKPGRKCVRVGLVRSEFYRRNGFGHSVEEGYGSVTPA</sequence>
<dbReference type="Pfam" id="PF15074">
    <property type="entry name" value="CFAP90"/>
    <property type="match status" value="1"/>
</dbReference>
<accession>A0AAD8GE33</accession>
<evidence type="ECO:0000313" key="1">
    <source>
        <dbReference type="EMBL" id="KAK1172725.1"/>
    </source>
</evidence>
<gene>
    <name evidence="1" type="ORF">AOXY_G5381</name>
</gene>
<dbReference type="EMBL" id="JAGXEW010000004">
    <property type="protein sequence ID" value="KAK1172725.1"/>
    <property type="molecule type" value="Genomic_DNA"/>
</dbReference>
<dbReference type="PANTHER" id="PTHR34444">
    <property type="entry name" value="LOC361192"/>
    <property type="match status" value="1"/>
</dbReference>
<keyword evidence="2" id="KW-1185">Reference proteome</keyword>
<dbReference type="Proteomes" id="UP001230051">
    <property type="component" value="Unassembled WGS sequence"/>
</dbReference>
<proteinExistence type="predicted"/>
<organism evidence="1 2">
    <name type="scientific">Acipenser oxyrinchus oxyrinchus</name>
    <dbReference type="NCBI Taxonomy" id="40147"/>
    <lineage>
        <taxon>Eukaryota</taxon>
        <taxon>Metazoa</taxon>
        <taxon>Chordata</taxon>
        <taxon>Craniata</taxon>
        <taxon>Vertebrata</taxon>
        <taxon>Euteleostomi</taxon>
        <taxon>Actinopterygii</taxon>
        <taxon>Chondrostei</taxon>
        <taxon>Acipenseriformes</taxon>
        <taxon>Acipenseridae</taxon>
        <taxon>Acipenser</taxon>
    </lineage>
</organism>
<evidence type="ECO:0000313" key="2">
    <source>
        <dbReference type="Proteomes" id="UP001230051"/>
    </source>
</evidence>
<comment type="caution">
    <text evidence="1">The sequence shown here is derived from an EMBL/GenBank/DDBJ whole genome shotgun (WGS) entry which is preliminary data.</text>
</comment>